<dbReference type="EMBL" id="DS234986">
    <property type="protein sequence ID" value="EEB09847.1"/>
    <property type="molecule type" value="Genomic_DNA"/>
</dbReference>
<evidence type="ECO:0000313" key="9">
    <source>
        <dbReference type="Proteomes" id="UP000009046"/>
    </source>
</evidence>
<dbReference type="InterPro" id="IPR018499">
    <property type="entry name" value="Tetraspanin/Peripherin"/>
</dbReference>
<sequence>MLMAVGLKVYLWALEIAVGIAAAVNKESFKDQLRKAMKASKDNYDVTTAEDRKVWAQLQSKVREFTGVDGPNDWVMGGLYPESCCKTSQPSSPDRLCGPSKEYVYKDGCFNKLSKRLTEGSLIVMGVGIGIALIELAGIVLACLLAQAIKKETEEEEKE</sequence>
<organism>
    <name type="scientific">Pediculus humanus subsp. corporis</name>
    <name type="common">Body louse</name>
    <dbReference type="NCBI Taxonomy" id="121224"/>
    <lineage>
        <taxon>Eukaryota</taxon>
        <taxon>Metazoa</taxon>
        <taxon>Ecdysozoa</taxon>
        <taxon>Arthropoda</taxon>
        <taxon>Hexapoda</taxon>
        <taxon>Insecta</taxon>
        <taxon>Pterygota</taxon>
        <taxon>Neoptera</taxon>
        <taxon>Paraneoptera</taxon>
        <taxon>Psocodea</taxon>
        <taxon>Troctomorpha</taxon>
        <taxon>Phthiraptera</taxon>
        <taxon>Anoplura</taxon>
        <taxon>Pediculidae</taxon>
        <taxon>Pediculus</taxon>
    </lineage>
</organism>
<proteinExistence type="predicted"/>
<comment type="subcellular location">
    <subcellularLocation>
        <location evidence="1">Membrane</location>
        <topology evidence="1">Multi-pass membrane protein</topology>
    </subcellularLocation>
</comment>
<evidence type="ECO:0000256" key="1">
    <source>
        <dbReference type="ARBA" id="ARBA00004141"/>
    </source>
</evidence>
<dbReference type="OMA" id="WDRVQSN"/>
<reference evidence="7" key="1">
    <citation type="submission" date="2007-04" db="EMBL/GenBank/DDBJ databases">
        <title>Annotation of Pediculus humanus corporis strain USDA.</title>
        <authorList>
            <person name="Kirkness E."/>
            <person name="Hannick L."/>
            <person name="Hass B."/>
            <person name="Bruggner R."/>
            <person name="Lawson D."/>
            <person name="Bidwell S."/>
            <person name="Joardar V."/>
            <person name="Caler E."/>
            <person name="Walenz B."/>
            <person name="Inman J."/>
            <person name="Schobel S."/>
            <person name="Galinsky K."/>
            <person name="Amedeo P."/>
            <person name="Strausberg R."/>
        </authorList>
    </citation>
    <scope>NUCLEOTIDE SEQUENCE</scope>
    <source>
        <strain evidence="7">USDA</strain>
    </source>
</reference>
<keyword evidence="2 5" id="KW-0812">Transmembrane</keyword>
<dbReference type="GO" id="GO:0016020">
    <property type="term" value="C:membrane"/>
    <property type="evidence" value="ECO:0007669"/>
    <property type="project" value="UniProtKB-SubCell"/>
</dbReference>
<evidence type="ECO:0000256" key="3">
    <source>
        <dbReference type="ARBA" id="ARBA00022989"/>
    </source>
</evidence>
<dbReference type="Pfam" id="PF00335">
    <property type="entry name" value="Tetraspanin"/>
    <property type="match status" value="1"/>
</dbReference>
<evidence type="ECO:0000313" key="7">
    <source>
        <dbReference type="EMBL" id="EEB09847.1"/>
    </source>
</evidence>
<reference evidence="8" key="3">
    <citation type="submission" date="2020-05" db="UniProtKB">
        <authorList>
            <consortium name="EnsemblMetazoa"/>
        </authorList>
    </citation>
    <scope>IDENTIFICATION</scope>
    <source>
        <strain evidence="8">USDA</strain>
    </source>
</reference>
<name>E0V8Z1_PEDHC</name>
<keyword evidence="9" id="KW-1185">Reference proteome</keyword>
<keyword evidence="6" id="KW-0732">Signal</keyword>
<accession>E0V8Z1</accession>
<dbReference type="InParanoid" id="E0V8Z1"/>
<evidence type="ECO:0000313" key="8">
    <source>
        <dbReference type="EnsemblMetazoa" id="PHUM002200-PA"/>
    </source>
</evidence>
<dbReference type="GeneID" id="8233323"/>
<reference evidence="7" key="2">
    <citation type="submission" date="2007-04" db="EMBL/GenBank/DDBJ databases">
        <title>The genome of the human body louse.</title>
        <authorList>
            <consortium name="The Human Body Louse Genome Consortium"/>
            <person name="Kirkness E."/>
            <person name="Walenz B."/>
            <person name="Hass B."/>
            <person name="Bruggner R."/>
            <person name="Strausberg R."/>
        </authorList>
    </citation>
    <scope>NUCLEOTIDE SEQUENCE</scope>
    <source>
        <strain evidence="7">USDA</strain>
    </source>
</reference>
<dbReference type="eggNOG" id="KOG3882">
    <property type="taxonomic scope" value="Eukaryota"/>
</dbReference>
<dbReference type="OrthoDB" id="5982705at2759"/>
<evidence type="ECO:0000256" key="2">
    <source>
        <dbReference type="ARBA" id="ARBA00022692"/>
    </source>
</evidence>
<evidence type="ECO:0000256" key="4">
    <source>
        <dbReference type="ARBA" id="ARBA00023136"/>
    </source>
</evidence>
<dbReference type="InterPro" id="IPR008952">
    <property type="entry name" value="Tetraspanin_EC2_sf"/>
</dbReference>
<dbReference type="EnsemblMetazoa" id="PHUM002200-RA">
    <property type="protein sequence ID" value="PHUM002200-PA"/>
    <property type="gene ID" value="PHUM002200"/>
</dbReference>
<gene>
    <name evidence="8" type="primary">8233323</name>
    <name evidence="7" type="ORF">Phum_PHUM002200</name>
</gene>
<dbReference type="CTD" id="8233323"/>
<dbReference type="Proteomes" id="UP000009046">
    <property type="component" value="Unassembled WGS sequence"/>
</dbReference>
<dbReference type="VEuPathDB" id="VectorBase:PHUM002200"/>
<dbReference type="KEGG" id="phu:Phum_PHUM002200"/>
<evidence type="ECO:0000256" key="6">
    <source>
        <dbReference type="SAM" id="SignalP"/>
    </source>
</evidence>
<dbReference type="HOGENOM" id="CLU_055524_12_0_1"/>
<dbReference type="RefSeq" id="XP_002422585.1">
    <property type="nucleotide sequence ID" value="XM_002422540.1"/>
</dbReference>
<dbReference type="Gene3D" id="1.10.1450.10">
    <property type="entry name" value="Tetraspanin"/>
    <property type="match status" value="1"/>
</dbReference>
<keyword evidence="4 5" id="KW-0472">Membrane</keyword>
<dbReference type="EMBL" id="AAZO01000032">
    <property type="status" value="NOT_ANNOTATED_CDS"/>
    <property type="molecule type" value="Genomic_DNA"/>
</dbReference>
<dbReference type="STRING" id="121224.E0V8Z1"/>
<evidence type="ECO:0000256" key="5">
    <source>
        <dbReference type="SAM" id="Phobius"/>
    </source>
</evidence>
<dbReference type="SUPFAM" id="SSF48652">
    <property type="entry name" value="Tetraspanin"/>
    <property type="match status" value="1"/>
</dbReference>
<feature type="chain" id="PRO_5011412370" evidence="6">
    <location>
        <begin position="23"/>
        <end position="159"/>
    </location>
</feature>
<feature type="transmembrane region" description="Helical" evidence="5">
    <location>
        <begin position="122"/>
        <end position="149"/>
    </location>
</feature>
<keyword evidence="3 5" id="KW-1133">Transmembrane helix</keyword>
<protein>
    <submittedName>
        <fullName evidence="7 8">CD63 antigen, putative</fullName>
    </submittedName>
</protein>
<feature type="signal peptide" evidence="6">
    <location>
        <begin position="1"/>
        <end position="22"/>
    </location>
</feature>
<dbReference type="AlphaFoldDB" id="E0V8Z1"/>